<evidence type="ECO:0000313" key="1">
    <source>
        <dbReference type="EMBL" id="KAI3723497.1"/>
    </source>
</evidence>
<reference evidence="2" key="1">
    <citation type="journal article" date="2022" name="Mol. Ecol. Resour.">
        <title>The genomes of chicory, endive, great burdock and yacon provide insights into Asteraceae palaeo-polyploidization history and plant inulin production.</title>
        <authorList>
            <person name="Fan W."/>
            <person name="Wang S."/>
            <person name="Wang H."/>
            <person name="Wang A."/>
            <person name="Jiang F."/>
            <person name="Liu H."/>
            <person name="Zhao H."/>
            <person name="Xu D."/>
            <person name="Zhang Y."/>
        </authorList>
    </citation>
    <scope>NUCLEOTIDE SEQUENCE [LARGE SCALE GENOMIC DNA]</scope>
    <source>
        <strain evidence="2">cv. Punajuju</strain>
    </source>
</reference>
<accession>A0ACB9BN88</accession>
<evidence type="ECO:0000313" key="2">
    <source>
        <dbReference type="Proteomes" id="UP001055811"/>
    </source>
</evidence>
<keyword evidence="2" id="KW-1185">Reference proteome</keyword>
<comment type="caution">
    <text evidence="1">The sequence shown here is derived from an EMBL/GenBank/DDBJ whole genome shotgun (WGS) entry which is preliminary data.</text>
</comment>
<name>A0ACB9BN88_CICIN</name>
<protein>
    <submittedName>
        <fullName evidence="1">Uncharacterized protein</fullName>
    </submittedName>
</protein>
<dbReference type="EMBL" id="CM042014">
    <property type="protein sequence ID" value="KAI3723497.1"/>
    <property type="molecule type" value="Genomic_DNA"/>
</dbReference>
<proteinExistence type="predicted"/>
<organism evidence="1 2">
    <name type="scientific">Cichorium intybus</name>
    <name type="common">Chicory</name>
    <dbReference type="NCBI Taxonomy" id="13427"/>
    <lineage>
        <taxon>Eukaryota</taxon>
        <taxon>Viridiplantae</taxon>
        <taxon>Streptophyta</taxon>
        <taxon>Embryophyta</taxon>
        <taxon>Tracheophyta</taxon>
        <taxon>Spermatophyta</taxon>
        <taxon>Magnoliopsida</taxon>
        <taxon>eudicotyledons</taxon>
        <taxon>Gunneridae</taxon>
        <taxon>Pentapetalae</taxon>
        <taxon>asterids</taxon>
        <taxon>campanulids</taxon>
        <taxon>Asterales</taxon>
        <taxon>Asteraceae</taxon>
        <taxon>Cichorioideae</taxon>
        <taxon>Cichorieae</taxon>
        <taxon>Cichoriinae</taxon>
        <taxon>Cichorium</taxon>
    </lineage>
</organism>
<sequence length="143" mass="15552">MLCCIKSQACVLTVSMHMLSEQIRPLDLPPLLPINIHQDHRLPYAYASPLTDPVKTTGSASGRPRPDHQHHLSSSSPSDLSLLSSSSPSDLKNEINKEPLPIAALTPIVGSVSDCNLQPRSISSRLHVFRPSSAISRSHSYPD</sequence>
<dbReference type="Proteomes" id="UP001055811">
    <property type="component" value="Linkage Group LG06"/>
</dbReference>
<gene>
    <name evidence="1" type="ORF">L2E82_35119</name>
</gene>
<reference evidence="1 2" key="2">
    <citation type="journal article" date="2022" name="Mol. Ecol. Resour.">
        <title>The genomes of chicory, endive, great burdock and yacon provide insights into Asteraceae paleo-polyploidization history and plant inulin production.</title>
        <authorList>
            <person name="Fan W."/>
            <person name="Wang S."/>
            <person name="Wang H."/>
            <person name="Wang A."/>
            <person name="Jiang F."/>
            <person name="Liu H."/>
            <person name="Zhao H."/>
            <person name="Xu D."/>
            <person name="Zhang Y."/>
        </authorList>
    </citation>
    <scope>NUCLEOTIDE SEQUENCE [LARGE SCALE GENOMIC DNA]</scope>
    <source>
        <strain evidence="2">cv. Punajuju</strain>
        <tissue evidence="1">Leaves</tissue>
    </source>
</reference>